<gene>
    <name evidence="2" type="ORF">KGA66_16565</name>
</gene>
<dbReference type="RefSeq" id="WP_211469030.1">
    <property type="nucleotide sequence ID" value="NZ_JAGSXH010000056.1"/>
</dbReference>
<proteinExistence type="predicted"/>
<keyword evidence="3" id="KW-1185">Reference proteome</keyword>
<feature type="compositionally biased region" description="Polar residues" evidence="1">
    <location>
        <begin position="1"/>
        <end position="17"/>
    </location>
</feature>
<feature type="region of interest" description="Disordered" evidence="1">
    <location>
        <begin position="102"/>
        <end position="137"/>
    </location>
</feature>
<name>A0A8J8BC26_9ACTN</name>
<evidence type="ECO:0000256" key="1">
    <source>
        <dbReference type="SAM" id="MobiDB-lite"/>
    </source>
</evidence>
<sequence length="508" mass="54509">MPQATPSRQGQARTSSKAGGCENPGNNALRQLRLRRFWTQADFAAAFEARSRQIGRPLSLSVRQVRRWESDNPPLPLPAYQAVLEALFGVPIERMGFQPRWPREESGLPDTGSGVPAQAHRGAGVTRSPQDDQEGHDPVKRRQFMTGAVALGSGAGVREPYREAGYQAPDYQGSTHQDPANRGTAEANLRLAEHRVAAPGAARVDSSLVAGYAAITEQHRALYWSVPASSMFAPVAAHSELGVGLLRAADSPALRTRLALPVAESALLAARMAFFDLQQPRLADSCFAVALDAAREAADRALTGAVLAHMAFVPAFAGRARRARDLIARAHDESAAAIGAVQRSWMYAVESEIEARLGDAAASGELISRSEDALGALGSPGHGGAPAWLDFYDASRLTGFKGYCRMAAGRTHEAAAALEYTLRTLQPSAGKQRSVTLADLAHVRAQQGELEESARLLGSAIGQLHRSWYATGVDRVDAVRRRLAALNTPARVLATVEEARYALERVRP</sequence>
<dbReference type="Proteomes" id="UP000677913">
    <property type="component" value="Unassembled WGS sequence"/>
</dbReference>
<dbReference type="EMBL" id="JAGSXH010000056">
    <property type="protein sequence ID" value="MBS2964672.1"/>
    <property type="molecule type" value="Genomic_DNA"/>
</dbReference>
<comment type="caution">
    <text evidence="2">The sequence shown here is derived from an EMBL/GenBank/DDBJ whole genome shotgun (WGS) entry which is preliminary data.</text>
</comment>
<dbReference type="CDD" id="cd00093">
    <property type="entry name" value="HTH_XRE"/>
    <property type="match status" value="1"/>
</dbReference>
<evidence type="ECO:0000313" key="2">
    <source>
        <dbReference type="EMBL" id="MBS2964672.1"/>
    </source>
</evidence>
<feature type="region of interest" description="Disordered" evidence="1">
    <location>
        <begin position="1"/>
        <end position="26"/>
    </location>
</feature>
<reference evidence="2" key="1">
    <citation type="submission" date="2021-04" db="EMBL/GenBank/DDBJ databases">
        <title>Genome based classification of Actinospica acidithermotolerans sp. nov., an actinobacterium isolated from an Indonesian hot spring.</title>
        <authorList>
            <person name="Kusuma A.B."/>
            <person name="Putra K.E."/>
            <person name="Nafisah S."/>
            <person name="Loh J."/>
            <person name="Nouioui I."/>
            <person name="Goodfellow M."/>
        </authorList>
    </citation>
    <scope>NUCLEOTIDE SEQUENCE</scope>
    <source>
        <strain evidence="2">DSM 45618</strain>
    </source>
</reference>
<dbReference type="AlphaFoldDB" id="A0A8J8BC26"/>
<organism evidence="2 3">
    <name type="scientific">Actinocrinis puniceicyclus</name>
    <dbReference type="NCBI Taxonomy" id="977794"/>
    <lineage>
        <taxon>Bacteria</taxon>
        <taxon>Bacillati</taxon>
        <taxon>Actinomycetota</taxon>
        <taxon>Actinomycetes</taxon>
        <taxon>Catenulisporales</taxon>
        <taxon>Actinospicaceae</taxon>
        <taxon>Actinocrinis</taxon>
    </lineage>
</organism>
<accession>A0A8J8BC26</accession>
<evidence type="ECO:0000313" key="3">
    <source>
        <dbReference type="Proteomes" id="UP000677913"/>
    </source>
</evidence>
<evidence type="ECO:0008006" key="4">
    <source>
        <dbReference type="Google" id="ProtNLM"/>
    </source>
</evidence>
<protein>
    <recommendedName>
        <fullName evidence="4">HTH cro/C1-type domain-containing protein</fullName>
    </recommendedName>
</protein>
<dbReference type="InterPro" id="IPR001387">
    <property type="entry name" value="Cro/C1-type_HTH"/>
</dbReference>